<dbReference type="EMBL" id="BAABIA010000006">
    <property type="protein sequence ID" value="GAA5143939.1"/>
    <property type="molecule type" value="Genomic_DNA"/>
</dbReference>
<comment type="caution">
    <text evidence="2">The sequence shown here is derived from an EMBL/GenBank/DDBJ whole genome shotgun (WGS) entry which is preliminary data.</text>
</comment>
<feature type="transmembrane region" description="Helical" evidence="1">
    <location>
        <begin position="65"/>
        <end position="85"/>
    </location>
</feature>
<proteinExistence type="predicted"/>
<keyword evidence="1" id="KW-1133">Transmembrane helix</keyword>
<evidence type="ECO:0000256" key="1">
    <source>
        <dbReference type="SAM" id="Phobius"/>
    </source>
</evidence>
<protein>
    <submittedName>
        <fullName evidence="2">Uncharacterized protein</fullName>
    </submittedName>
</protein>
<dbReference type="InterPro" id="IPR045584">
    <property type="entry name" value="Pilin-like"/>
</dbReference>
<feature type="transmembrane region" description="Helical" evidence="1">
    <location>
        <begin position="31"/>
        <end position="53"/>
    </location>
</feature>
<evidence type="ECO:0000313" key="3">
    <source>
        <dbReference type="Proteomes" id="UP001499852"/>
    </source>
</evidence>
<keyword evidence="3" id="KW-1185">Reference proteome</keyword>
<sequence length="175" mass="19451">MSDVMKRLCAYTFLALLFAAILWWADPFVLRVLAFLGAAVGVPVALLAAFMLWRASRQGRTMPALVQVLRVLAYAAVLGSVALPLNHHVFQRAIAQAKAWPQVLRPHLEAYRTAHGTYPRTLQDLPSHPPLPRLIGKGGYSSDGRNFTLWFGDPIGGFFDAWVYESSTGQWHFSS</sequence>
<organism evidence="2 3">
    <name type="scientific">Prosthecobacter algae</name>
    <dbReference type="NCBI Taxonomy" id="1144682"/>
    <lineage>
        <taxon>Bacteria</taxon>
        <taxon>Pseudomonadati</taxon>
        <taxon>Verrucomicrobiota</taxon>
        <taxon>Verrucomicrobiia</taxon>
        <taxon>Verrucomicrobiales</taxon>
        <taxon>Verrucomicrobiaceae</taxon>
        <taxon>Prosthecobacter</taxon>
    </lineage>
</organism>
<keyword evidence="1" id="KW-0472">Membrane</keyword>
<name>A0ABP9PBI4_9BACT</name>
<feature type="transmembrane region" description="Helical" evidence="1">
    <location>
        <begin position="7"/>
        <end position="25"/>
    </location>
</feature>
<evidence type="ECO:0000313" key="2">
    <source>
        <dbReference type="EMBL" id="GAA5143939.1"/>
    </source>
</evidence>
<dbReference type="SUPFAM" id="SSF54523">
    <property type="entry name" value="Pili subunits"/>
    <property type="match status" value="1"/>
</dbReference>
<gene>
    <name evidence="2" type="ORF">GCM10023213_32970</name>
</gene>
<accession>A0ABP9PBI4</accession>
<reference evidence="3" key="1">
    <citation type="journal article" date="2019" name="Int. J. Syst. Evol. Microbiol.">
        <title>The Global Catalogue of Microorganisms (GCM) 10K type strain sequencing project: providing services to taxonomists for standard genome sequencing and annotation.</title>
        <authorList>
            <consortium name="The Broad Institute Genomics Platform"/>
            <consortium name="The Broad Institute Genome Sequencing Center for Infectious Disease"/>
            <person name="Wu L."/>
            <person name="Ma J."/>
        </authorList>
    </citation>
    <scope>NUCLEOTIDE SEQUENCE [LARGE SCALE GENOMIC DNA]</scope>
    <source>
        <strain evidence="3">JCM 18053</strain>
    </source>
</reference>
<dbReference type="Proteomes" id="UP001499852">
    <property type="component" value="Unassembled WGS sequence"/>
</dbReference>
<keyword evidence="1" id="KW-0812">Transmembrane</keyword>